<evidence type="ECO:0000259" key="6">
    <source>
        <dbReference type="PROSITE" id="PS51186"/>
    </source>
</evidence>
<evidence type="ECO:0000256" key="4">
    <source>
        <dbReference type="ARBA" id="ARBA00023315"/>
    </source>
</evidence>
<feature type="region of interest" description="Disordered" evidence="5">
    <location>
        <begin position="130"/>
        <end position="161"/>
    </location>
</feature>
<sequence>MMVREELLAPARNYVMDVSTDESDKTDIINPADIQGYAGYWFDGDDAEIMTIGVRADMQRQGIASRMMRWIIDKASQQGAHRILLEVRVDNEAALNMYERFGFSRLGLRKRYYQPEGVDAYTMALDIDRRPTGFESPHQKTEHHINAPDSPDPKYDNESNN</sequence>
<dbReference type="GO" id="GO:0008080">
    <property type="term" value="F:N-acetyltransferase activity"/>
    <property type="evidence" value="ECO:0007669"/>
    <property type="project" value="InterPro"/>
</dbReference>
<feature type="domain" description="N-acetyltransferase" evidence="6">
    <location>
        <begin position="1"/>
        <end position="128"/>
    </location>
</feature>
<dbReference type="Gene3D" id="3.40.630.30">
    <property type="match status" value="1"/>
</dbReference>
<dbReference type="AlphaFoldDB" id="A0A087EBG3"/>
<dbReference type="PANTHER" id="PTHR43420">
    <property type="entry name" value="ACETYLTRANSFERASE"/>
    <property type="match status" value="1"/>
</dbReference>
<dbReference type="InterPro" id="IPR000182">
    <property type="entry name" value="GNAT_dom"/>
</dbReference>
<keyword evidence="2" id="KW-0963">Cytoplasm</keyword>
<dbReference type="EC" id="2.3.1.128" evidence="7"/>
<reference evidence="7 8" key="1">
    <citation type="submission" date="2014-03" db="EMBL/GenBank/DDBJ databases">
        <title>Genomics of Bifidobacteria.</title>
        <authorList>
            <person name="Ventura M."/>
            <person name="Milani C."/>
            <person name="Lugli G.A."/>
        </authorList>
    </citation>
    <scope>NUCLEOTIDE SEQUENCE [LARGE SCALE GENOMIC DNA]</scope>
    <source>
        <strain evidence="7 8">JCM 13495</strain>
    </source>
</reference>
<dbReference type="PROSITE" id="PS51186">
    <property type="entry name" value="GNAT"/>
    <property type="match status" value="1"/>
</dbReference>
<dbReference type="STRING" id="356829.BITS_1649"/>
<dbReference type="Pfam" id="PF00583">
    <property type="entry name" value="Acetyltransf_1"/>
    <property type="match status" value="1"/>
</dbReference>
<protein>
    <submittedName>
        <fullName evidence="7">Ribosomal-protein-alanine acetyltransferase</fullName>
        <ecNumber evidence="7">2.3.1.128</ecNumber>
    </submittedName>
</protein>
<dbReference type="SUPFAM" id="SSF55729">
    <property type="entry name" value="Acyl-CoA N-acyltransferases (Nat)"/>
    <property type="match status" value="1"/>
</dbReference>
<organism evidence="7 8">
    <name type="scientific">Bifidobacterium tsurumiense</name>
    <dbReference type="NCBI Taxonomy" id="356829"/>
    <lineage>
        <taxon>Bacteria</taxon>
        <taxon>Bacillati</taxon>
        <taxon>Actinomycetota</taxon>
        <taxon>Actinomycetes</taxon>
        <taxon>Bifidobacteriales</taxon>
        <taxon>Bifidobacteriaceae</taxon>
        <taxon>Bifidobacterium</taxon>
    </lineage>
</organism>
<evidence type="ECO:0000313" key="8">
    <source>
        <dbReference type="Proteomes" id="UP000029080"/>
    </source>
</evidence>
<accession>A0A087EBG3</accession>
<evidence type="ECO:0000256" key="2">
    <source>
        <dbReference type="ARBA" id="ARBA00022490"/>
    </source>
</evidence>
<keyword evidence="3 7" id="KW-0808">Transferase</keyword>
<dbReference type="EMBL" id="JGZU01000016">
    <property type="protein sequence ID" value="KFJ05114.1"/>
    <property type="molecule type" value="Genomic_DNA"/>
</dbReference>
<dbReference type="PANTHER" id="PTHR43420:SF12">
    <property type="entry name" value="N-ACETYLTRANSFERASE DOMAIN-CONTAINING PROTEIN"/>
    <property type="match status" value="1"/>
</dbReference>
<keyword evidence="8" id="KW-1185">Reference proteome</keyword>
<dbReference type="NCBIfam" id="TIGR01575">
    <property type="entry name" value="rimI"/>
    <property type="match status" value="1"/>
</dbReference>
<dbReference type="eggNOG" id="COG0456">
    <property type="taxonomic scope" value="Bacteria"/>
</dbReference>
<dbReference type="InterPro" id="IPR016181">
    <property type="entry name" value="Acyl_CoA_acyltransferase"/>
</dbReference>
<evidence type="ECO:0000256" key="1">
    <source>
        <dbReference type="ARBA" id="ARBA00005395"/>
    </source>
</evidence>
<gene>
    <name evidence="7" type="ORF">BITS_1649</name>
</gene>
<proteinExistence type="inferred from homology"/>
<evidence type="ECO:0000313" key="7">
    <source>
        <dbReference type="EMBL" id="KFJ05114.1"/>
    </source>
</evidence>
<dbReference type="CDD" id="cd04301">
    <property type="entry name" value="NAT_SF"/>
    <property type="match status" value="1"/>
</dbReference>
<evidence type="ECO:0000256" key="3">
    <source>
        <dbReference type="ARBA" id="ARBA00022679"/>
    </source>
</evidence>
<name>A0A087EBG3_9BIFI</name>
<evidence type="ECO:0000256" key="5">
    <source>
        <dbReference type="SAM" id="MobiDB-lite"/>
    </source>
</evidence>
<dbReference type="InterPro" id="IPR050680">
    <property type="entry name" value="YpeA/RimI_acetyltransf"/>
</dbReference>
<dbReference type="InterPro" id="IPR006464">
    <property type="entry name" value="AcTrfase_RimI/Ard1"/>
</dbReference>
<dbReference type="Proteomes" id="UP000029080">
    <property type="component" value="Unassembled WGS sequence"/>
</dbReference>
<comment type="similarity">
    <text evidence="1">Belongs to the acetyltransferase family. RimI subfamily.</text>
</comment>
<comment type="caution">
    <text evidence="7">The sequence shown here is derived from an EMBL/GenBank/DDBJ whole genome shotgun (WGS) entry which is preliminary data.</text>
</comment>
<keyword evidence="4 7" id="KW-0012">Acyltransferase</keyword>